<name>A0A314UBC1_PRUYE</name>
<dbReference type="Proteomes" id="UP000250321">
    <property type="component" value="Unassembled WGS sequence"/>
</dbReference>
<proteinExistence type="predicted"/>
<dbReference type="STRING" id="2094558.A0A314UBC1"/>
<dbReference type="AlphaFoldDB" id="A0A314UBC1"/>
<organism evidence="1 2">
    <name type="scientific">Prunus yedoensis var. nudiflora</name>
    <dbReference type="NCBI Taxonomy" id="2094558"/>
    <lineage>
        <taxon>Eukaryota</taxon>
        <taxon>Viridiplantae</taxon>
        <taxon>Streptophyta</taxon>
        <taxon>Embryophyta</taxon>
        <taxon>Tracheophyta</taxon>
        <taxon>Spermatophyta</taxon>
        <taxon>Magnoliopsida</taxon>
        <taxon>eudicotyledons</taxon>
        <taxon>Gunneridae</taxon>
        <taxon>Pentapetalae</taxon>
        <taxon>rosids</taxon>
        <taxon>fabids</taxon>
        <taxon>Rosales</taxon>
        <taxon>Rosaceae</taxon>
        <taxon>Amygdaloideae</taxon>
        <taxon>Amygdaleae</taxon>
        <taxon>Prunus</taxon>
    </lineage>
</organism>
<dbReference type="OrthoDB" id="548115at2759"/>
<gene>
    <name evidence="1" type="ORF">Pyn_20215</name>
</gene>
<sequence>MAGFVRTRTKRVTYPLDDKVRARLVGGYSSELSIYDVSSGSEHSGDGDSPCLSELVHDFLQDDSSETRCPDNETDSDRVDSVSDANAMDSILKSAAVSGNADSFAKLLRSHVSEAVEAFSCLRSGNKSALLRSVMSFLRARGHNAAICKTNWSSSTNITAGSYEFIDVVCAQSSSSMWQSRYFVDLDFAAVFEIARPTSQYSRLLQLLPRDFVGTSEDLKRIVRVMSDAVKRSLRSRELSMPPWRKNRYMQNKWFGPYKRTVNPLTEKSFSISSTVFAPISGAKCRWVGFDDAVSDSSVNGRLYVRT</sequence>
<reference evidence="1 2" key="1">
    <citation type="submission" date="2018-02" db="EMBL/GenBank/DDBJ databases">
        <title>Draft genome of wild Prunus yedoensis var. nudiflora.</title>
        <authorList>
            <person name="Baek S."/>
            <person name="Kim J.-H."/>
            <person name="Choi K."/>
            <person name="Kim G.-B."/>
            <person name="Cho A."/>
            <person name="Jang H."/>
            <person name="Shin C.-H."/>
            <person name="Yu H.-J."/>
            <person name="Mun J.-H."/>
        </authorList>
    </citation>
    <scope>NUCLEOTIDE SEQUENCE [LARGE SCALE GENOMIC DNA]</scope>
    <source>
        <strain evidence="2">cv. Jeju island</strain>
        <tissue evidence="1">Leaf</tissue>
    </source>
</reference>
<evidence type="ECO:0000313" key="1">
    <source>
        <dbReference type="EMBL" id="PQM34713.1"/>
    </source>
</evidence>
<dbReference type="EMBL" id="PJQY01003767">
    <property type="protein sequence ID" value="PQM34713.1"/>
    <property type="molecule type" value="Genomic_DNA"/>
</dbReference>
<dbReference type="PANTHER" id="PTHR31579:SF84">
    <property type="entry name" value="F21O3.6 PROTEIN"/>
    <property type="match status" value="1"/>
</dbReference>
<evidence type="ECO:0008006" key="3">
    <source>
        <dbReference type="Google" id="ProtNLM"/>
    </source>
</evidence>
<accession>A0A314UBC1</accession>
<dbReference type="InterPro" id="IPR006502">
    <property type="entry name" value="PDDEXK-like"/>
</dbReference>
<dbReference type="Pfam" id="PF04720">
    <property type="entry name" value="PDDEXK_6"/>
    <property type="match status" value="1"/>
</dbReference>
<dbReference type="NCBIfam" id="TIGR01615">
    <property type="entry name" value="A_thal_3542"/>
    <property type="match status" value="1"/>
</dbReference>
<protein>
    <recommendedName>
        <fullName evidence="3">DUF506 family protein</fullName>
    </recommendedName>
</protein>
<keyword evidence="2" id="KW-1185">Reference proteome</keyword>
<dbReference type="PANTHER" id="PTHR31579">
    <property type="entry name" value="OS03G0796600 PROTEIN"/>
    <property type="match status" value="1"/>
</dbReference>
<comment type="caution">
    <text evidence="1">The sequence shown here is derived from an EMBL/GenBank/DDBJ whole genome shotgun (WGS) entry which is preliminary data.</text>
</comment>
<evidence type="ECO:0000313" key="2">
    <source>
        <dbReference type="Proteomes" id="UP000250321"/>
    </source>
</evidence>